<protein>
    <submittedName>
        <fullName evidence="2">Uncharacterized protein</fullName>
    </submittedName>
</protein>
<keyword evidence="3" id="KW-1185">Reference proteome</keyword>
<dbReference type="Proteomes" id="UP001430953">
    <property type="component" value="Unassembled WGS sequence"/>
</dbReference>
<feature type="region of interest" description="Disordered" evidence="1">
    <location>
        <begin position="1"/>
        <end position="27"/>
    </location>
</feature>
<name>A0AAW2ENR5_9HYME</name>
<evidence type="ECO:0000256" key="1">
    <source>
        <dbReference type="SAM" id="MobiDB-lite"/>
    </source>
</evidence>
<gene>
    <name evidence="2" type="ORF">PUN28_017535</name>
</gene>
<organism evidence="2 3">
    <name type="scientific">Cardiocondyla obscurior</name>
    <dbReference type="NCBI Taxonomy" id="286306"/>
    <lineage>
        <taxon>Eukaryota</taxon>
        <taxon>Metazoa</taxon>
        <taxon>Ecdysozoa</taxon>
        <taxon>Arthropoda</taxon>
        <taxon>Hexapoda</taxon>
        <taxon>Insecta</taxon>
        <taxon>Pterygota</taxon>
        <taxon>Neoptera</taxon>
        <taxon>Endopterygota</taxon>
        <taxon>Hymenoptera</taxon>
        <taxon>Apocrita</taxon>
        <taxon>Aculeata</taxon>
        <taxon>Formicoidea</taxon>
        <taxon>Formicidae</taxon>
        <taxon>Myrmicinae</taxon>
        <taxon>Cardiocondyla</taxon>
    </lineage>
</organism>
<sequence length="56" mass="6607">MGPDKRASTIWSPLWRGGQRGGKERRGHGLFHPYRSYLRFYPGDRLFFLPPTCARR</sequence>
<comment type="caution">
    <text evidence="2">The sequence shown here is derived from an EMBL/GenBank/DDBJ whole genome shotgun (WGS) entry which is preliminary data.</text>
</comment>
<dbReference type="AlphaFoldDB" id="A0AAW2ENR5"/>
<proteinExistence type="predicted"/>
<evidence type="ECO:0000313" key="2">
    <source>
        <dbReference type="EMBL" id="KAL0103317.1"/>
    </source>
</evidence>
<dbReference type="EMBL" id="JADYXP020000021">
    <property type="protein sequence ID" value="KAL0103317.1"/>
    <property type="molecule type" value="Genomic_DNA"/>
</dbReference>
<evidence type="ECO:0000313" key="3">
    <source>
        <dbReference type="Proteomes" id="UP001430953"/>
    </source>
</evidence>
<accession>A0AAW2ENR5</accession>
<reference evidence="2 3" key="1">
    <citation type="submission" date="2023-03" db="EMBL/GenBank/DDBJ databases">
        <title>High recombination rates correlate with genetic variation in Cardiocondyla obscurior ants.</title>
        <authorList>
            <person name="Errbii M."/>
        </authorList>
    </citation>
    <scope>NUCLEOTIDE SEQUENCE [LARGE SCALE GENOMIC DNA]</scope>
    <source>
        <strain evidence="2">Alpha-2009</strain>
        <tissue evidence="2">Whole body</tissue>
    </source>
</reference>